<dbReference type="InterPro" id="IPR026336">
    <property type="entry name" value="PdeM-like"/>
</dbReference>
<dbReference type="EMBL" id="VAFL01000011">
    <property type="protein sequence ID" value="TKW65709.1"/>
    <property type="molecule type" value="Genomic_DNA"/>
</dbReference>
<dbReference type="GO" id="GO:0016787">
    <property type="term" value="F:hydrolase activity"/>
    <property type="evidence" value="ECO:0007669"/>
    <property type="project" value="UniProtKB-KW"/>
</dbReference>
<protein>
    <submittedName>
        <fullName evidence="1">Ligase-associated DNA damage response endonuclease PdeM</fullName>
        <ecNumber evidence="1">3.1.-.-</ecNumber>
    </submittedName>
</protein>
<dbReference type="EC" id="3.1.-.-" evidence="1"/>
<keyword evidence="1" id="KW-0378">Hydrolase</keyword>
<keyword evidence="1" id="KW-0436">Ligase</keyword>
<dbReference type="SUPFAM" id="SSF56300">
    <property type="entry name" value="Metallo-dependent phosphatases"/>
    <property type="match status" value="1"/>
</dbReference>
<gene>
    <name evidence="1" type="primary">pdeM</name>
    <name evidence="1" type="ORF">DI616_13925</name>
</gene>
<evidence type="ECO:0000313" key="1">
    <source>
        <dbReference type="EMBL" id="TKW65709.1"/>
    </source>
</evidence>
<dbReference type="PANTHER" id="PTHR39323">
    <property type="entry name" value="BLR1149 PROTEIN"/>
    <property type="match status" value="1"/>
</dbReference>
<dbReference type="GO" id="GO:0004519">
    <property type="term" value="F:endonuclease activity"/>
    <property type="evidence" value="ECO:0007669"/>
    <property type="project" value="UniProtKB-KW"/>
</dbReference>
<organism evidence="1 2">
    <name type="scientific">Paracoccus denitrificans</name>
    <dbReference type="NCBI Taxonomy" id="266"/>
    <lineage>
        <taxon>Bacteria</taxon>
        <taxon>Pseudomonadati</taxon>
        <taxon>Pseudomonadota</taxon>
        <taxon>Alphaproteobacteria</taxon>
        <taxon>Rhodobacterales</taxon>
        <taxon>Paracoccaceae</taxon>
        <taxon>Paracoccus</taxon>
    </lineage>
</organism>
<dbReference type="Gene3D" id="3.60.21.10">
    <property type="match status" value="1"/>
</dbReference>
<evidence type="ECO:0000313" key="2">
    <source>
        <dbReference type="Proteomes" id="UP000315344"/>
    </source>
</evidence>
<dbReference type="GO" id="GO:0016874">
    <property type="term" value="F:ligase activity"/>
    <property type="evidence" value="ECO:0007669"/>
    <property type="project" value="UniProtKB-KW"/>
</dbReference>
<sequence>MTGYRFTFAGQSFVARASGALFWPAQDMMIVADLHLGKSERMARRGGALLPPFETRETLARLSSELHELRPARLALLGDVFDDDQAAAALHDDDRASLDMLVSRCSTIFISGNHDPGAGSDSHHEAGLSLRHIAGDGPDISGHYHPKARIAGRGRPCFLIGQSHLILPAFGQYTGGLAHDSSVLRAIVPQGIAVLTGNRALAVPVGPAAPKRRIPASPPWGRRG</sequence>
<dbReference type="AlphaFoldDB" id="A0A533I1Y9"/>
<dbReference type="NCBIfam" id="TIGR04123">
    <property type="entry name" value="P_estr_lig_assc"/>
    <property type="match status" value="1"/>
</dbReference>
<keyword evidence="1" id="KW-0540">Nuclease</keyword>
<keyword evidence="1" id="KW-0255">Endonuclease</keyword>
<accession>A0A533I1Y9</accession>
<dbReference type="PANTHER" id="PTHR39323:SF1">
    <property type="entry name" value="BLR1149 PROTEIN"/>
    <property type="match status" value="1"/>
</dbReference>
<dbReference type="Proteomes" id="UP000315344">
    <property type="component" value="Unassembled WGS sequence"/>
</dbReference>
<reference evidence="1 2" key="1">
    <citation type="journal article" date="2017" name="Nat. Commun.">
        <title>In situ click chemistry generation of cyclooxygenase-2 inhibitors.</title>
        <authorList>
            <person name="Bhardwaj A."/>
            <person name="Kaur J."/>
            <person name="Wuest M."/>
            <person name="Wuest F."/>
        </authorList>
    </citation>
    <scope>NUCLEOTIDE SEQUENCE [LARGE SCALE GENOMIC DNA]</scope>
    <source>
        <strain evidence="1">S2_012_000_R3_94</strain>
    </source>
</reference>
<comment type="caution">
    <text evidence="1">The sequence shown here is derived from an EMBL/GenBank/DDBJ whole genome shotgun (WGS) entry which is preliminary data.</text>
</comment>
<proteinExistence type="predicted"/>
<dbReference type="InterPro" id="IPR029052">
    <property type="entry name" value="Metallo-depent_PP-like"/>
</dbReference>
<name>A0A533I1Y9_PARDE</name>